<evidence type="ECO:0000313" key="2">
    <source>
        <dbReference type="Proteomes" id="UP000009183"/>
    </source>
</evidence>
<dbReference type="HOGENOM" id="CLU_2676137_0_0_1"/>
<reference evidence="2" key="1">
    <citation type="journal article" date="2007" name="Nature">
        <title>The grapevine genome sequence suggests ancestral hexaploidization in major angiosperm phyla.</title>
        <authorList>
            <consortium name="The French-Italian Public Consortium for Grapevine Genome Characterization."/>
            <person name="Jaillon O."/>
            <person name="Aury J.-M."/>
            <person name="Noel B."/>
            <person name="Policriti A."/>
            <person name="Clepet C."/>
            <person name="Casagrande A."/>
            <person name="Choisne N."/>
            <person name="Aubourg S."/>
            <person name="Vitulo N."/>
            <person name="Jubin C."/>
            <person name="Vezzi A."/>
            <person name="Legeai F."/>
            <person name="Hugueney P."/>
            <person name="Dasilva C."/>
            <person name="Horner D."/>
            <person name="Mica E."/>
            <person name="Jublot D."/>
            <person name="Poulain J."/>
            <person name="Bruyere C."/>
            <person name="Billault A."/>
            <person name="Segurens B."/>
            <person name="Gouyvenoux M."/>
            <person name="Ugarte E."/>
            <person name="Cattonaro F."/>
            <person name="Anthouard V."/>
            <person name="Vico V."/>
            <person name="Del Fabbro C."/>
            <person name="Alaux M."/>
            <person name="Di Gaspero G."/>
            <person name="Dumas V."/>
            <person name="Felice N."/>
            <person name="Paillard S."/>
            <person name="Juman I."/>
            <person name="Moroldo M."/>
            <person name="Scalabrin S."/>
            <person name="Canaguier A."/>
            <person name="Le Clainche I."/>
            <person name="Malacrida G."/>
            <person name="Durand E."/>
            <person name="Pesole G."/>
            <person name="Laucou V."/>
            <person name="Chatelet P."/>
            <person name="Merdinoglu D."/>
            <person name="Delledonne M."/>
            <person name="Pezzotti M."/>
            <person name="Lecharny A."/>
            <person name="Scarpelli C."/>
            <person name="Artiguenave F."/>
            <person name="Pe M.E."/>
            <person name="Valle G."/>
            <person name="Morgante M."/>
            <person name="Caboche M."/>
            <person name="Adam-Blondon A.-F."/>
            <person name="Weissenbach J."/>
            <person name="Quetier F."/>
            <person name="Wincker P."/>
        </authorList>
    </citation>
    <scope>NUCLEOTIDE SEQUENCE [LARGE SCALE GENOMIC DNA]</scope>
    <source>
        <strain evidence="2">cv. Pinot noir / PN40024</strain>
    </source>
</reference>
<dbReference type="AlphaFoldDB" id="D7U955"/>
<gene>
    <name evidence="1" type="ordered locus">VIT_18s0041g01560</name>
</gene>
<dbReference type="Proteomes" id="UP000009183">
    <property type="component" value="Chromosome 18"/>
</dbReference>
<accession>D7U955</accession>
<proteinExistence type="predicted"/>
<organism evidence="1 2">
    <name type="scientific">Vitis vinifera</name>
    <name type="common">Grape</name>
    <dbReference type="NCBI Taxonomy" id="29760"/>
    <lineage>
        <taxon>Eukaryota</taxon>
        <taxon>Viridiplantae</taxon>
        <taxon>Streptophyta</taxon>
        <taxon>Embryophyta</taxon>
        <taxon>Tracheophyta</taxon>
        <taxon>Spermatophyta</taxon>
        <taxon>Magnoliopsida</taxon>
        <taxon>eudicotyledons</taxon>
        <taxon>Gunneridae</taxon>
        <taxon>Pentapetalae</taxon>
        <taxon>rosids</taxon>
        <taxon>Vitales</taxon>
        <taxon>Vitaceae</taxon>
        <taxon>Viteae</taxon>
        <taxon>Vitis</taxon>
    </lineage>
</organism>
<dbReference type="EMBL" id="FN596744">
    <property type="protein sequence ID" value="CBI39269.3"/>
    <property type="molecule type" value="Genomic_DNA"/>
</dbReference>
<sequence>MTNYWFWNWKGGRDAVLNQNDNAIKETLCLDLILICMDNFIDLKLSTSTFKNDFETLINYPHLSIKIICIVTKVA</sequence>
<evidence type="ECO:0000313" key="1">
    <source>
        <dbReference type="EMBL" id="CBI39269.3"/>
    </source>
</evidence>
<protein>
    <submittedName>
        <fullName evidence="1">Uncharacterized protein</fullName>
    </submittedName>
</protein>
<keyword evidence="2" id="KW-1185">Reference proteome</keyword>
<dbReference type="InParanoid" id="D7U955"/>
<dbReference type="PaxDb" id="29760-VIT_18s0041g01560.t01"/>
<name>D7U955_VITVI</name>